<proteinExistence type="predicted"/>
<dbReference type="EMBL" id="MT776806">
    <property type="protein sequence ID" value="QNJ59329.1"/>
    <property type="molecule type" value="Genomic_DNA"/>
</dbReference>
<evidence type="ECO:0000313" key="2">
    <source>
        <dbReference type="Proteomes" id="UP000515854"/>
    </source>
</evidence>
<name>A0A7G8LQ07_9CAUD</name>
<organism evidence="1 2">
    <name type="scientific">Mycobacterium phage MrMiyagi</name>
    <dbReference type="NCBI Taxonomy" id="2762395"/>
    <lineage>
        <taxon>Viruses</taxon>
        <taxon>Duplodnaviria</taxon>
        <taxon>Heunggongvirae</taxon>
        <taxon>Uroviricota</taxon>
        <taxon>Caudoviricetes</taxon>
        <taxon>Fowlmouthvirus</taxon>
        <taxon>Fowlmouthvirus fowlmouth</taxon>
    </lineage>
</organism>
<reference evidence="1 2" key="1">
    <citation type="submission" date="2020-07" db="EMBL/GenBank/DDBJ databases">
        <authorList>
            <person name="Baliraine F.N."/>
            <person name="Frederick G.D."/>
            <person name="Mills R.B."/>
            <person name="Woodruff J.W."/>
            <person name="Richardson W.J."/>
            <person name="Garlena R.A."/>
            <person name="Russell D.A."/>
            <person name="Pope W.H."/>
            <person name="Jacobs-Sera D."/>
            <person name="Hatfull G.F."/>
        </authorList>
    </citation>
    <scope>NUCLEOTIDE SEQUENCE [LARGE SCALE GENOMIC DNA]</scope>
</reference>
<protein>
    <submittedName>
        <fullName evidence="1">Uncharacterized protein</fullName>
    </submittedName>
</protein>
<dbReference type="Proteomes" id="UP000515854">
    <property type="component" value="Genome"/>
</dbReference>
<sequence>MCGKEPMGGQIVSEILARASDHLREEWERYQQQKEARFLNDLATGKVWVF</sequence>
<gene>
    <name evidence="1" type="primary">117</name>
    <name evidence="1" type="ORF">SEA_MRMIYAGI_117</name>
</gene>
<accession>A0A7G8LQ07</accession>
<evidence type="ECO:0000313" key="1">
    <source>
        <dbReference type="EMBL" id="QNJ59329.1"/>
    </source>
</evidence>